<accession>A0A6A5ZY64</accession>
<dbReference type="SUPFAM" id="SSF53474">
    <property type="entry name" value="alpha/beta-Hydrolases"/>
    <property type="match status" value="1"/>
</dbReference>
<evidence type="ECO:0000313" key="4">
    <source>
        <dbReference type="Proteomes" id="UP000799771"/>
    </source>
</evidence>
<gene>
    <name evidence="3" type="ORF">P153DRAFT_371272</name>
</gene>
<keyword evidence="1 3" id="KW-0378">Hydrolase</keyword>
<sequence length="376" mass="40773">MALVTTQPFKLIYLLAAIGFEFVRLPIFITKYLLSSGRQKAEWTFHQAIAVRILSSVLWHLARVQHPSVLPLDPGAEKERFVLVKPAKPDMYQGPLRSIQHVKPIEIGATWYPAPLSAASSTSNVKVILHIHGGAYVSGDGRTRATGFMASQFLKHTPATHVFCPQYRLSSLPASETSNPFPAALQDSLTGYLYLLHDLKIPAHSIILSGDSAGGNAAIALLRYIAEYGPDLAIPAPSAALLWSPWIDPSDTTASYVHNNPHYATDFLNPPFTQWGTSAFAGLAGPAILSSPYVTQKNKPFETKVPLFVSVGGAEILYFDVVQWVGHMQGAGNHVTLDVVEHAPHDVLAVGHFAGFAREASGAAKIAGEWVVERRA</sequence>
<dbReference type="GeneID" id="54409663"/>
<keyword evidence="4" id="KW-1185">Reference proteome</keyword>
<evidence type="ECO:0000256" key="1">
    <source>
        <dbReference type="ARBA" id="ARBA00022801"/>
    </source>
</evidence>
<dbReference type="PANTHER" id="PTHR48081:SF8">
    <property type="entry name" value="ALPHA_BETA HYDROLASE FOLD-3 DOMAIN-CONTAINING PROTEIN-RELATED"/>
    <property type="match status" value="1"/>
</dbReference>
<proteinExistence type="predicted"/>
<dbReference type="PANTHER" id="PTHR48081">
    <property type="entry name" value="AB HYDROLASE SUPERFAMILY PROTEIN C4A8.06C"/>
    <property type="match status" value="1"/>
</dbReference>
<dbReference type="EMBL" id="ML977521">
    <property type="protein sequence ID" value="KAF2123965.1"/>
    <property type="molecule type" value="Genomic_DNA"/>
</dbReference>
<organism evidence="3 4">
    <name type="scientific">Dothidotthia symphoricarpi CBS 119687</name>
    <dbReference type="NCBI Taxonomy" id="1392245"/>
    <lineage>
        <taxon>Eukaryota</taxon>
        <taxon>Fungi</taxon>
        <taxon>Dikarya</taxon>
        <taxon>Ascomycota</taxon>
        <taxon>Pezizomycotina</taxon>
        <taxon>Dothideomycetes</taxon>
        <taxon>Pleosporomycetidae</taxon>
        <taxon>Pleosporales</taxon>
        <taxon>Dothidotthiaceae</taxon>
        <taxon>Dothidotthia</taxon>
    </lineage>
</organism>
<evidence type="ECO:0000259" key="2">
    <source>
        <dbReference type="Pfam" id="PF07859"/>
    </source>
</evidence>
<dbReference type="Proteomes" id="UP000799771">
    <property type="component" value="Unassembled WGS sequence"/>
</dbReference>
<evidence type="ECO:0000313" key="3">
    <source>
        <dbReference type="EMBL" id="KAF2123965.1"/>
    </source>
</evidence>
<reference evidence="3" key="1">
    <citation type="journal article" date="2020" name="Stud. Mycol.">
        <title>101 Dothideomycetes genomes: a test case for predicting lifestyles and emergence of pathogens.</title>
        <authorList>
            <person name="Haridas S."/>
            <person name="Albert R."/>
            <person name="Binder M."/>
            <person name="Bloem J."/>
            <person name="Labutti K."/>
            <person name="Salamov A."/>
            <person name="Andreopoulos B."/>
            <person name="Baker S."/>
            <person name="Barry K."/>
            <person name="Bills G."/>
            <person name="Bluhm B."/>
            <person name="Cannon C."/>
            <person name="Castanera R."/>
            <person name="Culley D."/>
            <person name="Daum C."/>
            <person name="Ezra D."/>
            <person name="Gonzalez J."/>
            <person name="Henrissat B."/>
            <person name="Kuo A."/>
            <person name="Liang C."/>
            <person name="Lipzen A."/>
            <person name="Lutzoni F."/>
            <person name="Magnuson J."/>
            <person name="Mondo S."/>
            <person name="Nolan M."/>
            <person name="Ohm R."/>
            <person name="Pangilinan J."/>
            <person name="Park H.-J."/>
            <person name="Ramirez L."/>
            <person name="Alfaro M."/>
            <person name="Sun H."/>
            <person name="Tritt A."/>
            <person name="Yoshinaga Y."/>
            <person name="Zwiers L.-H."/>
            <person name="Turgeon B."/>
            <person name="Goodwin S."/>
            <person name="Spatafora J."/>
            <person name="Crous P."/>
            <person name="Grigoriev I."/>
        </authorList>
    </citation>
    <scope>NUCLEOTIDE SEQUENCE</scope>
    <source>
        <strain evidence="3">CBS 119687</strain>
    </source>
</reference>
<dbReference type="Pfam" id="PF07859">
    <property type="entry name" value="Abhydrolase_3"/>
    <property type="match status" value="1"/>
</dbReference>
<dbReference type="Gene3D" id="3.40.50.1820">
    <property type="entry name" value="alpha/beta hydrolase"/>
    <property type="match status" value="1"/>
</dbReference>
<dbReference type="AlphaFoldDB" id="A0A6A5ZY64"/>
<dbReference type="RefSeq" id="XP_033518358.1">
    <property type="nucleotide sequence ID" value="XM_033669231.1"/>
</dbReference>
<protein>
    <submittedName>
        <fullName evidence="3">Alpha/beta hydrolase fold-3 domain-containing protein</fullName>
    </submittedName>
</protein>
<dbReference type="OrthoDB" id="2152029at2759"/>
<dbReference type="InterPro" id="IPR029058">
    <property type="entry name" value="AB_hydrolase_fold"/>
</dbReference>
<dbReference type="InterPro" id="IPR013094">
    <property type="entry name" value="AB_hydrolase_3"/>
</dbReference>
<dbReference type="GO" id="GO:0016787">
    <property type="term" value="F:hydrolase activity"/>
    <property type="evidence" value="ECO:0007669"/>
    <property type="project" value="UniProtKB-KW"/>
</dbReference>
<feature type="domain" description="Alpha/beta hydrolase fold-3" evidence="2">
    <location>
        <begin position="128"/>
        <end position="347"/>
    </location>
</feature>
<name>A0A6A5ZY64_9PLEO</name>
<dbReference type="InterPro" id="IPR050300">
    <property type="entry name" value="GDXG_lipolytic_enzyme"/>
</dbReference>